<dbReference type="PANTHER" id="PTHR35609:SF1">
    <property type="entry name" value="MACRO DOMAIN-CONTAINING PROTEIN"/>
    <property type="match status" value="1"/>
</dbReference>
<protein>
    <submittedName>
        <fullName evidence="1">Uncharacterized protein</fullName>
    </submittedName>
</protein>
<reference evidence="1" key="1">
    <citation type="submission" date="2022-08" db="EMBL/GenBank/DDBJ databases">
        <title>Whole genome sequencing of non-tuberculosis mycobacteria type-strains.</title>
        <authorList>
            <person name="Igarashi Y."/>
            <person name="Osugi A."/>
            <person name="Mitarai S."/>
        </authorList>
    </citation>
    <scope>NUCLEOTIDE SEQUENCE</scope>
    <source>
        <strain evidence="1">JCM 16369</strain>
    </source>
</reference>
<gene>
    <name evidence="1" type="ORF">MI149_04980</name>
</gene>
<dbReference type="PANTHER" id="PTHR35609">
    <property type="entry name" value="MACRO DOMAIN-CONTAINING PROTEIN"/>
    <property type="match status" value="1"/>
</dbReference>
<dbReference type="Proteomes" id="UP001055337">
    <property type="component" value="Chromosome"/>
</dbReference>
<dbReference type="RefSeq" id="WP_240178899.1">
    <property type="nucleotide sequence ID" value="NZ_CP092362.2"/>
</dbReference>
<evidence type="ECO:0000313" key="2">
    <source>
        <dbReference type="Proteomes" id="UP001055337"/>
    </source>
</evidence>
<accession>A0ABY3TP51</accession>
<sequence length="344" mass="37366">MSDWFQRLTGFAEDGYESTQRRLTVDGDELVSSVNGERFGVGELTVPTLADLRKRVTMSRGERTSVSALVGDARKLHSDPRFEGALFQVASQFNLLEMVSENVTPEQGVTRYASDPTQGPACAIAAGAATIYRNYFVPFEDGIGQTADRQIDALASLGEALSERTGHPVGALWEMRNGYALCTAAGLTAINRALVDTSAHEWDSLRGQLAIGLHRDVEVTDAKGPGRRLVSQAFCSALPLGYSRLPRRDWELFARLVLEATYEATLLAAAEQAAAGGSNIVLLTRVGGGVFGNEGSWIDHAIERALNAVENAGLDIRIVSYREVGPRDEAIIGRWKAHCRWDGR</sequence>
<organism evidence="1 2">
    <name type="scientific">Mycolicibacterium crocinum</name>
    <dbReference type="NCBI Taxonomy" id="388459"/>
    <lineage>
        <taxon>Bacteria</taxon>
        <taxon>Bacillati</taxon>
        <taxon>Actinomycetota</taxon>
        <taxon>Actinomycetes</taxon>
        <taxon>Mycobacteriales</taxon>
        <taxon>Mycobacteriaceae</taxon>
        <taxon>Mycolicibacterium</taxon>
    </lineage>
</organism>
<proteinExistence type="predicted"/>
<keyword evidence="2" id="KW-1185">Reference proteome</keyword>
<dbReference type="EMBL" id="CP092362">
    <property type="protein sequence ID" value="ULN42477.1"/>
    <property type="molecule type" value="Genomic_DNA"/>
</dbReference>
<evidence type="ECO:0000313" key="1">
    <source>
        <dbReference type="EMBL" id="ULN42477.1"/>
    </source>
</evidence>
<name>A0ABY3TP51_9MYCO</name>